<keyword evidence="3" id="KW-1185">Reference proteome</keyword>
<evidence type="ECO:0000256" key="1">
    <source>
        <dbReference type="SAM" id="SignalP"/>
    </source>
</evidence>
<sequence length="269" mass="29508">MKLKKILAPILSLVIAVSFSTSAFAESPANVTNEDTRYHLEDSVFDENNEVIGTKITDTVVQTIDEAEGKKTILIEDIKYKFTENSEKYENVFRDEQKTTEILITDNGEYYLNDQKLSEEFLNAEILGTSDQVQARAVESGGYYWATHYTNSGQSSASIFYCEAYSDTNFFMDPGYATLPKVIMWQSPSPGLSDFKMYANNVASARANIDTGMAALGASGAAAITPIWIIGAIGVSASAYAVWSNSVAGHQQMTNAYNLLYNLGGTIIH</sequence>
<dbReference type="AlphaFoldDB" id="A0A917FD64"/>
<keyword evidence="1" id="KW-0732">Signal</keyword>
<reference evidence="2" key="1">
    <citation type="journal article" date="2014" name="Int. J. Syst. Evol. Microbiol.">
        <title>Complete genome sequence of Corynebacterium casei LMG S-19264T (=DSM 44701T), isolated from a smear-ripened cheese.</title>
        <authorList>
            <consortium name="US DOE Joint Genome Institute (JGI-PGF)"/>
            <person name="Walter F."/>
            <person name="Albersmeier A."/>
            <person name="Kalinowski J."/>
            <person name="Ruckert C."/>
        </authorList>
    </citation>
    <scope>NUCLEOTIDE SEQUENCE</scope>
    <source>
        <strain evidence="2">CGMCC 1.16134</strain>
    </source>
</reference>
<evidence type="ECO:0000313" key="2">
    <source>
        <dbReference type="EMBL" id="GGF63973.1"/>
    </source>
</evidence>
<proteinExistence type="predicted"/>
<comment type="caution">
    <text evidence="2">The sequence shown here is derived from an EMBL/GenBank/DDBJ whole genome shotgun (WGS) entry which is preliminary data.</text>
</comment>
<reference evidence="2" key="2">
    <citation type="submission" date="2020-09" db="EMBL/GenBank/DDBJ databases">
        <authorList>
            <person name="Sun Q."/>
            <person name="Zhou Y."/>
        </authorList>
    </citation>
    <scope>NUCLEOTIDE SEQUENCE</scope>
    <source>
        <strain evidence="2">CGMCC 1.16134</strain>
    </source>
</reference>
<dbReference type="RefSeq" id="WP_189022132.1">
    <property type="nucleotide sequence ID" value="NZ_BMKR01000002.1"/>
</dbReference>
<protein>
    <submittedName>
        <fullName evidence="2">Uncharacterized protein</fullName>
    </submittedName>
</protein>
<dbReference type="Proteomes" id="UP000637643">
    <property type="component" value="Unassembled WGS sequence"/>
</dbReference>
<evidence type="ECO:0000313" key="3">
    <source>
        <dbReference type="Proteomes" id="UP000637643"/>
    </source>
</evidence>
<dbReference type="EMBL" id="BMKR01000002">
    <property type="protein sequence ID" value="GGF63973.1"/>
    <property type="molecule type" value="Genomic_DNA"/>
</dbReference>
<gene>
    <name evidence="2" type="ORF">GCM10010912_06290</name>
</gene>
<accession>A0A917FD64</accession>
<organism evidence="2 3">
    <name type="scientific">Paenibacillus albidus</name>
    <dbReference type="NCBI Taxonomy" id="2041023"/>
    <lineage>
        <taxon>Bacteria</taxon>
        <taxon>Bacillati</taxon>
        <taxon>Bacillota</taxon>
        <taxon>Bacilli</taxon>
        <taxon>Bacillales</taxon>
        <taxon>Paenibacillaceae</taxon>
        <taxon>Paenibacillus</taxon>
    </lineage>
</organism>
<feature type="chain" id="PRO_5036975993" evidence="1">
    <location>
        <begin position="26"/>
        <end position="269"/>
    </location>
</feature>
<feature type="signal peptide" evidence="1">
    <location>
        <begin position="1"/>
        <end position="25"/>
    </location>
</feature>
<name>A0A917FD64_9BACL</name>